<feature type="transmembrane region" description="Helical" evidence="4">
    <location>
        <begin position="33"/>
        <end position="56"/>
    </location>
</feature>
<keyword evidence="4" id="KW-1133">Transmembrane helix</keyword>
<proteinExistence type="inferred from homology"/>
<sequence length="96" mass="10330">MLTVAAIAQILDSLQKTAQGALYGLQDTRIPMLLSLSAFWGVGLTSGYLLGFPLGFGGTGLWIGQSIGIAIAAIVFVWRLRKLLLNLRNNKNLVKT</sequence>
<dbReference type="InterPro" id="IPR050222">
    <property type="entry name" value="MATE_MdtK"/>
</dbReference>
<evidence type="ECO:0000256" key="1">
    <source>
        <dbReference type="ARBA" id="ARBA00010199"/>
    </source>
</evidence>
<dbReference type="Proteomes" id="UP001050975">
    <property type="component" value="Unassembled WGS sequence"/>
</dbReference>
<comment type="similarity">
    <text evidence="1">Belongs to the multi antimicrobial extrusion (MATE) (TC 2.A.66.1) family.</text>
</comment>
<keyword evidence="2" id="KW-0813">Transport</keyword>
<feature type="transmembrane region" description="Helical" evidence="4">
    <location>
        <begin position="62"/>
        <end position="80"/>
    </location>
</feature>
<evidence type="ECO:0000256" key="2">
    <source>
        <dbReference type="ARBA" id="ARBA00022448"/>
    </source>
</evidence>
<gene>
    <name evidence="5" type="ORF">MiSe_89120</name>
</gene>
<keyword evidence="4" id="KW-0812">Transmembrane</keyword>
<dbReference type="AlphaFoldDB" id="A0AAV3XR22"/>
<organism evidence="5 6">
    <name type="scientific">Microseira wollei NIES-4236</name>
    <dbReference type="NCBI Taxonomy" id="2530354"/>
    <lineage>
        <taxon>Bacteria</taxon>
        <taxon>Bacillati</taxon>
        <taxon>Cyanobacteriota</taxon>
        <taxon>Cyanophyceae</taxon>
        <taxon>Oscillatoriophycideae</taxon>
        <taxon>Aerosakkonematales</taxon>
        <taxon>Aerosakkonemataceae</taxon>
        <taxon>Microseira</taxon>
    </lineage>
</organism>
<keyword evidence="4" id="KW-0472">Membrane</keyword>
<evidence type="ECO:0000256" key="3">
    <source>
        <dbReference type="ARBA" id="ARBA00031636"/>
    </source>
</evidence>
<dbReference type="EMBL" id="BLAY01000289">
    <property type="protein sequence ID" value="GET44086.1"/>
    <property type="molecule type" value="Genomic_DNA"/>
</dbReference>
<protein>
    <recommendedName>
        <fullName evidence="3">Multidrug-efflux transporter</fullName>
    </recommendedName>
</protein>
<reference evidence="5" key="1">
    <citation type="submission" date="2019-10" db="EMBL/GenBank/DDBJ databases">
        <title>Draft genome sequece of Microseira wollei NIES-4236.</title>
        <authorList>
            <person name="Yamaguchi H."/>
            <person name="Suzuki S."/>
            <person name="Kawachi M."/>
        </authorList>
    </citation>
    <scope>NUCLEOTIDE SEQUENCE</scope>
    <source>
        <strain evidence="5">NIES-4236</strain>
    </source>
</reference>
<comment type="caution">
    <text evidence="5">The sequence shown here is derived from an EMBL/GenBank/DDBJ whole genome shotgun (WGS) entry which is preliminary data.</text>
</comment>
<accession>A0AAV3XR22</accession>
<dbReference type="PANTHER" id="PTHR43298:SF2">
    <property type="entry name" value="FMN_FAD EXPORTER YEEO-RELATED"/>
    <property type="match status" value="1"/>
</dbReference>
<name>A0AAV3XR22_9CYAN</name>
<dbReference type="GO" id="GO:0005886">
    <property type="term" value="C:plasma membrane"/>
    <property type="evidence" value="ECO:0007669"/>
    <property type="project" value="TreeGrafter"/>
</dbReference>
<evidence type="ECO:0000256" key="4">
    <source>
        <dbReference type="SAM" id="Phobius"/>
    </source>
</evidence>
<evidence type="ECO:0000313" key="5">
    <source>
        <dbReference type="EMBL" id="GET44086.1"/>
    </source>
</evidence>
<keyword evidence="6" id="KW-1185">Reference proteome</keyword>
<dbReference type="PANTHER" id="PTHR43298">
    <property type="entry name" value="MULTIDRUG RESISTANCE PROTEIN NORM-RELATED"/>
    <property type="match status" value="1"/>
</dbReference>
<evidence type="ECO:0000313" key="6">
    <source>
        <dbReference type="Proteomes" id="UP001050975"/>
    </source>
</evidence>